<reference evidence="2" key="1">
    <citation type="submission" date="2023-02" db="EMBL/GenBank/DDBJ databases">
        <title>Genome of Flavobacteriaceae gen. nov. sp. strain F89.</title>
        <authorList>
            <person name="Wang Y."/>
        </authorList>
    </citation>
    <scope>NUCLEOTIDE SEQUENCE</scope>
    <source>
        <strain evidence="2">F89</strain>
    </source>
</reference>
<sequence length="88" mass="9962">MKKHHITSLLFFFICVPAIWACDLCKKNQPKGLENITHGAGPTGPMDYIISWVGVAIVLVTLFLFIKYLVKPNDAKHRQIKNIVVNNE</sequence>
<evidence type="ECO:0000313" key="3">
    <source>
        <dbReference type="Proteomes" id="UP001200642"/>
    </source>
</evidence>
<organism evidence="2 3">
    <name type="scientific">Cerina litoralis</name>
    <dbReference type="NCBI Taxonomy" id="2874477"/>
    <lineage>
        <taxon>Bacteria</taxon>
        <taxon>Pseudomonadati</taxon>
        <taxon>Bacteroidota</taxon>
        <taxon>Flavobacteriia</taxon>
        <taxon>Flavobacteriales</taxon>
        <taxon>Flavobacteriaceae</taxon>
        <taxon>Cerina</taxon>
    </lineage>
</organism>
<evidence type="ECO:0000256" key="1">
    <source>
        <dbReference type="SAM" id="Phobius"/>
    </source>
</evidence>
<keyword evidence="1" id="KW-0472">Membrane</keyword>
<protein>
    <submittedName>
        <fullName evidence="2">Uncharacterized protein</fullName>
    </submittedName>
</protein>
<gene>
    <name evidence="2" type="ORF">K8352_08060</name>
</gene>
<comment type="caution">
    <text evidence="2">The sequence shown here is derived from an EMBL/GenBank/DDBJ whole genome shotgun (WGS) entry which is preliminary data.</text>
</comment>
<keyword evidence="3" id="KW-1185">Reference proteome</keyword>
<keyword evidence="1" id="KW-0812">Transmembrane</keyword>
<dbReference type="AlphaFoldDB" id="A0AAE3EUP0"/>
<feature type="transmembrane region" description="Helical" evidence="1">
    <location>
        <begin position="49"/>
        <end position="70"/>
    </location>
</feature>
<dbReference type="RefSeq" id="WP_317901848.1">
    <property type="nucleotide sequence ID" value="NZ_JAIRBC010000010.1"/>
</dbReference>
<evidence type="ECO:0000313" key="2">
    <source>
        <dbReference type="EMBL" id="MCG2460698.1"/>
    </source>
</evidence>
<dbReference type="EMBL" id="JAIRBC010000010">
    <property type="protein sequence ID" value="MCG2460698.1"/>
    <property type="molecule type" value="Genomic_DNA"/>
</dbReference>
<accession>A0AAE3EUP0</accession>
<keyword evidence="1" id="KW-1133">Transmembrane helix</keyword>
<name>A0AAE3EUP0_9FLAO</name>
<dbReference type="Proteomes" id="UP001200642">
    <property type="component" value="Unassembled WGS sequence"/>
</dbReference>
<proteinExistence type="predicted"/>